<feature type="compositionally biased region" description="Polar residues" evidence="1">
    <location>
        <begin position="41"/>
        <end position="50"/>
    </location>
</feature>
<gene>
    <name evidence="2" type="ORF">QBC41DRAFT_126493</name>
</gene>
<evidence type="ECO:0000313" key="3">
    <source>
        <dbReference type="Proteomes" id="UP001174997"/>
    </source>
</evidence>
<evidence type="ECO:0000313" key="2">
    <source>
        <dbReference type="EMBL" id="KAK0673496.1"/>
    </source>
</evidence>
<feature type="compositionally biased region" description="Polar residues" evidence="1">
    <location>
        <begin position="106"/>
        <end position="126"/>
    </location>
</feature>
<sequence>MLAMPHENFLTSPSPPYPAPSSASFSSLSSPHQVSISSSSARPNSTTPIGSRQGFVMMMMPSPPPSPPINPNAHAMLISFSVAPTPSSKDPIRPRSKPPPRSEPPATTNTNNVQGSPKKTRQLVNDSTHHASPHSIPTTLPSSDIFIIPLCFALFCKPLQHLNCTTHQALPQKPQYHLIPLGYLTNPLLQKTWNYPAFNPGTLFLPPPLARLSHSLSQTQGDPPSTTIPPAYIGTYTT</sequence>
<dbReference type="AlphaFoldDB" id="A0AA40DFU4"/>
<comment type="caution">
    <text evidence="2">The sequence shown here is derived from an EMBL/GenBank/DDBJ whole genome shotgun (WGS) entry which is preliminary data.</text>
</comment>
<organism evidence="2 3">
    <name type="scientific">Cercophora samala</name>
    <dbReference type="NCBI Taxonomy" id="330535"/>
    <lineage>
        <taxon>Eukaryota</taxon>
        <taxon>Fungi</taxon>
        <taxon>Dikarya</taxon>
        <taxon>Ascomycota</taxon>
        <taxon>Pezizomycotina</taxon>
        <taxon>Sordariomycetes</taxon>
        <taxon>Sordariomycetidae</taxon>
        <taxon>Sordariales</taxon>
        <taxon>Lasiosphaeriaceae</taxon>
        <taxon>Cercophora</taxon>
    </lineage>
</organism>
<name>A0AA40DFU4_9PEZI</name>
<dbReference type="Proteomes" id="UP001174997">
    <property type="component" value="Unassembled WGS sequence"/>
</dbReference>
<feature type="compositionally biased region" description="Low complexity" evidence="1">
    <location>
        <begin position="20"/>
        <end position="40"/>
    </location>
</feature>
<evidence type="ECO:0000256" key="1">
    <source>
        <dbReference type="SAM" id="MobiDB-lite"/>
    </source>
</evidence>
<feature type="region of interest" description="Disordered" evidence="1">
    <location>
        <begin position="1"/>
        <end position="136"/>
    </location>
</feature>
<feature type="compositionally biased region" description="Pro residues" evidence="1">
    <location>
        <begin position="61"/>
        <end position="70"/>
    </location>
</feature>
<proteinExistence type="predicted"/>
<reference evidence="2" key="1">
    <citation type="submission" date="2023-06" db="EMBL/GenBank/DDBJ databases">
        <title>Genome-scale phylogeny and comparative genomics of the fungal order Sordariales.</title>
        <authorList>
            <consortium name="Lawrence Berkeley National Laboratory"/>
            <person name="Hensen N."/>
            <person name="Bonometti L."/>
            <person name="Westerberg I."/>
            <person name="Brannstrom I.O."/>
            <person name="Guillou S."/>
            <person name="Cros-Aarteil S."/>
            <person name="Calhoun S."/>
            <person name="Haridas S."/>
            <person name="Kuo A."/>
            <person name="Mondo S."/>
            <person name="Pangilinan J."/>
            <person name="Riley R."/>
            <person name="Labutti K."/>
            <person name="Andreopoulos B."/>
            <person name="Lipzen A."/>
            <person name="Chen C."/>
            <person name="Yanf M."/>
            <person name="Daum C."/>
            <person name="Ng V."/>
            <person name="Clum A."/>
            <person name="Steindorff A."/>
            <person name="Ohm R."/>
            <person name="Martin F."/>
            <person name="Silar P."/>
            <person name="Natvig D."/>
            <person name="Lalanne C."/>
            <person name="Gautier V."/>
            <person name="Ament-Velasquez S.L."/>
            <person name="Kruys A."/>
            <person name="Hutchinson M.I."/>
            <person name="Powell A.J."/>
            <person name="Barry K."/>
            <person name="Miller A.N."/>
            <person name="Grigoriev I.V."/>
            <person name="Debuchy R."/>
            <person name="Gladieux P."/>
            <person name="Thoren M.H."/>
            <person name="Johannesson H."/>
        </authorList>
    </citation>
    <scope>NUCLEOTIDE SEQUENCE</scope>
    <source>
        <strain evidence="2">CBS 307.81</strain>
    </source>
</reference>
<keyword evidence="3" id="KW-1185">Reference proteome</keyword>
<dbReference type="EMBL" id="JAULSY010000006">
    <property type="protein sequence ID" value="KAK0673496.1"/>
    <property type="molecule type" value="Genomic_DNA"/>
</dbReference>
<protein>
    <submittedName>
        <fullName evidence="2">Uncharacterized protein</fullName>
    </submittedName>
</protein>
<accession>A0AA40DFU4</accession>